<dbReference type="InterPro" id="IPR022658">
    <property type="entry name" value="XPA_CS"/>
</dbReference>
<feature type="region of interest" description="Disordered" evidence="12">
    <location>
        <begin position="657"/>
        <end position="743"/>
    </location>
</feature>
<evidence type="ECO:0000256" key="8">
    <source>
        <dbReference type="ARBA" id="ARBA00022833"/>
    </source>
</evidence>
<dbReference type="PROSITE" id="PS00753">
    <property type="entry name" value="XPA_2"/>
    <property type="match status" value="1"/>
</dbReference>
<keyword evidence="7" id="KW-0949">S-adenosyl-L-methionine</keyword>
<feature type="region of interest" description="Disordered" evidence="12">
    <location>
        <begin position="1"/>
        <end position="61"/>
    </location>
</feature>
<feature type="compositionally biased region" description="Low complexity" evidence="12">
    <location>
        <begin position="39"/>
        <end position="48"/>
    </location>
</feature>
<dbReference type="GO" id="GO:0003684">
    <property type="term" value="F:damaged DNA binding"/>
    <property type="evidence" value="ECO:0007669"/>
    <property type="project" value="InterPro"/>
</dbReference>
<evidence type="ECO:0000256" key="3">
    <source>
        <dbReference type="ARBA" id="ARBA00012178"/>
    </source>
</evidence>
<feature type="domain" description="SET" evidence="13">
    <location>
        <begin position="119"/>
        <end position="397"/>
    </location>
</feature>
<evidence type="ECO:0000256" key="7">
    <source>
        <dbReference type="ARBA" id="ARBA00022691"/>
    </source>
</evidence>
<dbReference type="InterPro" id="IPR046341">
    <property type="entry name" value="SET_dom_sf"/>
</dbReference>
<dbReference type="InterPro" id="IPR003616">
    <property type="entry name" value="Post-SET_dom"/>
</dbReference>
<keyword evidence="11" id="KW-0539">Nucleus</keyword>
<dbReference type="InterPro" id="IPR022656">
    <property type="entry name" value="XPA_C"/>
</dbReference>
<dbReference type="SUPFAM" id="SSF82199">
    <property type="entry name" value="SET domain"/>
    <property type="match status" value="1"/>
</dbReference>
<feature type="compositionally biased region" description="Basic and acidic residues" evidence="12">
    <location>
        <begin position="733"/>
        <end position="743"/>
    </location>
</feature>
<feature type="compositionally biased region" description="Basic and acidic residues" evidence="12">
    <location>
        <begin position="679"/>
        <end position="699"/>
    </location>
</feature>
<dbReference type="PROSITE" id="PS50868">
    <property type="entry name" value="POST_SET"/>
    <property type="match status" value="1"/>
</dbReference>
<evidence type="ECO:0000256" key="4">
    <source>
        <dbReference type="ARBA" id="ARBA00022454"/>
    </source>
</evidence>
<dbReference type="InterPro" id="IPR037129">
    <property type="entry name" value="XPA_sf"/>
</dbReference>
<dbReference type="OrthoDB" id="422362at2759"/>
<gene>
    <name evidence="15" type="primary">SET2</name>
    <name evidence="15" type="ORF">MVES_002307</name>
</gene>
<proteinExistence type="predicted"/>
<dbReference type="GO" id="GO:0032259">
    <property type="term" value="P:methylation"/>
    <property type="evidence" value="ECO:0007669"/>
    <property type="project" value="UniProtKB-KW"/>
</dbReference>
<keyword evidence="9" id="KW-0805">Transcription regulation</keyword>
<dbReference type="InterPro" id="IPR013257">
    <property type="entry name" value="SRI"/>
</dbReference>
<evidence type="ECO:0000256" key="12">
    <source>
        <dbReference type="SAM" id="MobiDB-lite"/>
    </source>
</evidence>
<evidence type="ECO:0000259" key="13">
    <source>
        <dbReference type="PROSITE" id="PS50280"/>
    </source>
</evidence>
<name>A0A2N1JB10_9BASI</name>
<keyword evidence="8" id="KW-0862">Zinc</keyword>
<dbReference type="PROSITE" id="PS50280">
    <property type="entry name" value="SET"/>
    <property type="match status" value="1"/>
</dbReference>
<dbReference type="GO" id="GO:0006355">
    <property type="term" value="P:regulation of DNA-templated transcription"/>
    <property type="evidence" value="ECO:0007669"/>
    <property type="project" value="InterPro"/>
</dbReference>
<feature type="region of interest" description="Disordered" evidence="12">
    <location>
        <begin position="834"/>
        <end position="872"/>
    </location>
</feature>
<dbReference type="GO" id="GO:0140955">
    <property type="term" value="F:histone H3K36 trimethyltransferase activity"/>
    <property type="evidence" value="ECO:0007669"/>
    <property type="project" value="UniProtKB-EC"/>
</dbReference>
<dbReference type="GO" id="GO:0005694">
    <property type="term" value="C:chromosome"/>
    <property type="evidence" value="ECO:0007669"/>
    <property type="project" value="UniProtKB-SubCell"/>
</dbReference>
<dbReference type="InterPro" id="IPR000465">
    <property type="entry name" value="XPA/RAD14"/>
</dbReference>
<dbReference type="Gene3D" id="3.90.530.10">
    <property type="entry name" value="XPA C-terminal domain"/>
    <property type="match status" value="1"/>
</dbReference>
<sequence>MDAENGAGDASEASAERVLANRERAKQNLRALASRHARSTVTTARVATPQSTSKATSEAPLPRDKALGDYIEFDLTRLRNSKGGFLLSEKEGENAEQALEDMRKEREREKQRLRDQMEPGITLDPTTRPLCEMCKSSDILYDPFQRVFNVFICRNCERAHPEKYSLLTKTEVKQDYLLTDAELADGELLPHLLKKNPLKSTYSSMMLFLRGQVEQFAFSDAKWGSAEGLDAEYHQRNQERAKKRSRKFNEGLVNLRKRTIRGNIWQQRRDNEHQHTWEPVPGSAFQQQSEKAAAQTYEELADDAFVYEYIGEVIHHDTFVRRMEQYKQERIMHFYFMMLQRDEYLDATKKGARSRFINHSCSPNCYVSKWHVGKHVRMGIFAKRAIQQDEELTFNYNVDRYGNDPQECYCGEPNCVGTLGGRIQTDLVTMDDLFIEALGIADEVAVWRASLPRNKKSAILDEDFQPVLHPMHEAECARVMTAVRQATSRRHILHKLLARIAMTDAVGVQKSCVKLHGFMVMAEVLDEWADDADIVGLSLQCLAKWPLLARDKVVDSGVEMQVYRFLEHAPGAHKEEMQTLAKSLVDAWSKLSSTVRIARREQDTKDQTESVGPIRSLAARWRTEAQIVPEETVPASLSSQLRESIVAYRTADENVVHKPVDSAPVQRPRSPKTTAPKESISEIIRRANEASEQKQRAALEEQAAAQAKADAEAKQEEEKAEQRRRRRSQQHAYPEKRARQPEVDMEALEHQLQKLVGALVVKQMSKAKDVLDRERFKRHAKELTRVLCDKEKRNPKAWPPRTKDGPVTSLATLSEEKRVKMKLFAHNYIKKLVQRKKDSPSASQDTPGEVSIALSLDDSMMENGDISVDYDP</sequence>
<keyword evidence="10" id="KW-0804">Transcription</keyword>
<dbReference type="SUPFAM" id="SSF46955">
    <property type="entry name" value="Putative DNA-binding domain"/>
    <property type="match status" value="1"/>
</dbReference>
<keyword evidence="4" id="KW-0158">Chromosome</keyword>
<evidence type="ECO:0000256" key="2">
    <source>
        <dbReference type="ARBA" id="ARBA00004286"/>
    </source>
</evidence>
<dbReference type="Pfam" id="PF05181">
    <property type="entry name" value="XPA_C"/>
    <property type="match status" value="1"/>
</dbReference>
<dbReference type="Gene3D" id="1.10.1740.100">
    <property type="entry name" value="Set2, Rpb1 interacting domain"/>
    <property type="match status" value="1"/>
</dbReference>
<dbReference type="Pfam" id="PF08236">
    <property type="entry name" value="SRI"/>
    <property type="match status" value="1"/>
</dbReference>
<evidence type="ECO:0000256" key="10">
    <source>
        <dbReference type="ARBA" id="ARBA00023163"/>
    </source>
</evidence>
<dbReference type="AlphaFoldDB" id="A0A2N1JB10"/>
<dbReference type="EMBL" id="KZ454991">
    <property type="protein sequence ID" value="PKI83734.1"/>
    <property type="molecule type" value="Genomic_DNA"/>
</dbReference>
<organism evidence="15 16">
    <name type="scientific">Malassezia vespertilionis</name>
    <dbReference type="NCBI Taxonomy" id="2020962"/>
    <lineage>
        <taxon>Eukaryota</taxon>
        <taxon>Fungi</taxon>
        <taxon>Dikarya</taxon>
        <taxon>Basidiomycota</taxon>
        <taxon>Ustilaginomycotina</taxon>
        <taxon>Malasseziomycetes</taxon>
        <taxon>Malasseziales</taxon>
        <taxon>Malasseziaceae</taxon>
        <taxon>Malassezia</taxon>
    </lineage>
</organism>
<dbReference type="GO" id="GO:0005634">
    <property type="term" value="C:nucleus"/>
    <property type="evidence" value="ECO:0007669"/>
    <property type="project" value="UniProtKB-SubCell"/>
</dbReference>
<dbReference type="Pfam" id="PF00856">
    <property type="entry name" value="SET"/>
    <property type="match status" value="1"/>
</dbReference>
<dbReference type="STRING" id="2020962.A0A2N1JB10"/>
<dbReference type="InterPro" id="IPR038190">
    <property type="entry name" value="SRI_sf"/>
</dbReference>
<feature type="compositionally biased region" description="Basic and acidic residues" evidence="12">
    <location>
        <begin position="709"/>
        <end position="721"/>
    </location>
</feature>
<dbReference type="SMART" id="SM00317">
    <property type="entry name" value="SET"/>
    <property type="match status" value="1"/>
</dbReference>
<accession>A0A2N1JB10</accession>
<keyword evidence="5" id="KW-0489">Methyltransferase</keyword>
<dbReference type="PANTHER" id="PTHR22884">
    <property type="entry name" value="SET DOMAIN PROTEINS"/>
    <property type="match status" value="1"/>
</dbReference>
<evidence type="ECO:0000259" key="14">
    <source>
        <dbReference type="PROSITE" id="PS50868"/>
    </source>
</evidence>
<evidence type="ECO:0000313" key="15">
    <source>
        <dbReference type="EMBL" id="PKI83734.1"/>
    </source>
</evidence>
<dbReference type="InterPro" id="IPR050777">
    <property type="entry name" value="SET2_Histone-Lys_MeTrsfase"/>
</dbReference>
<keyword evidence="6" id="KW-0808">Transferase</keyword>
<reference evidence="15 16" key="1">
    <citation type="submission" date="2017-10" db="EMBL/GenBank/DDBJ databases">
        <title>A novel species of cold-tolerant Malassezia isolated from bats.</title>
        <authorList>
            <person name="Lorch J.M."/>
            <person name="Palmer J.M."/>
            <person name="Vanderwolf K.J."/>
            <person name="Schmidt K.Z."/>
            <person name="Verant M.L."/>
            <person name="Weller T.J."/>
            <person name="Blehert D.S."/>
        </authorList>
    </citation>
    <scope>NUCLEOTIDE SEQUENCE [LARGE SCALE GENOMIC DNA]</scope>
    <source>
        <strain evidence="15 16">NWHC:44797-103</strain>
    </source>
</reference>
<evidence type="ECO:0000313" key="16">
    <source>
        <dbReference type="Proteomes" id="UP000232875"/>
    </source>
</evidence>
<evidence type="ECO:0000256" key="1">
    <source>
        <dbReference type="ARBA" id="ARBA00004123"/>
    </source>
</evidence>
<dbReference type="InterPro" id="IPR001214">
    <property type="entry name" value="SET_dom"/>
</dbReference>
<dbReference type="Gene3D" id="2.170.270.10">
    <property type="entry name" value="SET domain"/>
    <property type="match status" value="1"/>
</dbReference>
<dbReference type="SMART" id="SM00508">
    <property type="entry name" value="PostSET"/>
    <property type="match status" value="1"/>
</dbReference>
<protein>
    <recommendedName>
        <fullName evidence="3">[histone H3]-lysine(36) N-trimethyltransferase</fullName>
        <ecNumber evidence="3">2.1.1.359</ecNumber>
    </recommendedName>
</protein>
<dbReference type="Proteomes" id="UP000232875">
    <property type="component" value="Unassembled WGS sequence"/>
</dbReference>
<comment type="subcellular location">
    <subcellularLocation>
        <location evidence="2">Chromosome</location>
    </subcellularLocation>
    <subcellularLocation>
        <location evidence="1">Nucleus</location>
    </subcellularLocation>
</comment>
<dbReference type="GO" id="GO:0006289">
    <property type="term" value="P:nucleotide-excision repair"/>
    <property type="evidence" value="ECO:0007669"/>
    <property type="project" value="InterPro"/>
</dbReference>
<keyword evidence="16" id="KW-1185">Reference proteome</keyword>
<dbReference type="EC" id="2.1.1.359" evidence="3"/>
<evidence type="ECO:0000256" key="6">
    <source>
        <dbReference type="ARBA" id="ARBA00022679"/>
    </source>
</evidence>
<evidence type="ECO:0000256" key="5">
    <source>
        <dbReference type="ARBA" id="ARBA00022603"/>
    </source>
</evidence>
<dbReference type="NCBIfam" id="TIGR00598">
    <property type="entry name" value="rad14"/>
    <property type="match status" value="1"/>
</dbReference>
<feature type="domain" description="Post-SET" evidence="14">
    <location>
        <begin position="404"/>
        <end position="420"/>
    </location>
</feature>
<dbReference type="InterPro" id="IPR009061">
    <property type="entry name" value="DNA-bd_dom_put_sf"/>
</dbReference>
<evidence type="ECO:0000256" key="9">
    <source>
        <dbReference type="ARBA" id="ARBA00023015"/>
    </source>
</evidence>
<evidence type="ECO:0000256" key="11">
    <source>
        <dbReference type="ARBA" id="ARBA00023242"/>
    </source>
</evidence>